<evidence type="ECO:0000313" key="1">
    <source>
        <dbReference type="EMBL" id="CAE8598142.1"/>
    </source>
</evidence>
<name>A0A813EKD8_POLGL</name>
<dbReference type="Gene3D" id="3.40.50.150">
    <property type="entry name" value="Vaccinia Virus protein VP39"/>
    <property type="match status" value="1"/>
</dbReference>
<dbReference type="Proteomes" id="UP000626109">
    <property type="component" value="Unassembled WGS sequence"/>
</dbReference>
<evidence type="ECO:0000313" key="3">
    <source>
        <dbReference type="Proteomes" id="UP000654075"/>
    </source>
</evidence>
<dbReference type="SUPFAM" id="SSF53335">
    <property type="entry name" value="S-adenosyl-L-methionine-dependent methyltransferases"/>
    <property type="match status" value="1"/>
</dbReference>
<proteinExistence type="predicted"/>
<evidence type="ECO:0000313" key="2">
    <source>
        <dbReference type="EMBL" id="CAE8730479.1"/>
    </source>
</evidence>
<gene>
    <name evidence="1" type="ORF">PGLA1383_LOCUS16554</name>
    <name evidence="2" type="ORF">PGLA2088_LOCUS45759</name>
</gene>
<organism evidence="1 3">
    <name type="scientific">Polarella glacialis</name>
    <name type="common">Dinoflagellate</name>
    <dbReference type="NCBI Taxonomy" id="89957"/>
    <lineage>
        <taxon>Eukaryota</taxon>
        <taxon>Sar</taxon>
        <taxon>Alveolata</taxon>
        <taxon>Dinophyceae</taxon>
        <taxon>Suessiales</taxon>
        <taxon>Suessiaceae</taxon>
        <taxon>Polarella</taxon>
    </lineage>
</organism>
<dbReference type="EMBL" id="CAJNNW010035846">
    <property type="protein sequence ID" value="CAE8730479.1"/>
    <property type="molecule type" value="Genomic_DNA"/>
</dbReference>
<dbReference type="EMBL" id="CAJNNV010010071">
    <property type="protein sequence ID" value="CAE8598142.1"/>
    <property type="molecule type" value="Genomic_DNA"/>
</dbReference>
<sequence>MCHYIRNGLKCPKRVLEIGLGMSFMVQCVMEHCGKRWGRQKNSKRTPRYVSVELHAAVVDGARQYFGLRPPEEYARLHGAQHEVVVADALEFLQVNGSTAAAGGEKFDLVMVDCFAGGAPSVPAACASDEFYSAVKRAMQSGKRATFAQNAGDAKVLGRELDAGPHKLRSMGGREIPQAQSVQWHTFA</sequence>
<protein>
    <submittedName>
        <fullName evidence="1">Uncharacterized protein</fullName>
    </submittedName>
</protein>
<keyword evidence="3" id="KW-1185">Reference proteome</keyword>
<dbReference type="InterPro" id="IPR029063">
    <property type="entry name" value="SAM-dependent_MTases_sf"/>
</dbReference>
<dbReference type="AlphaFoldDB" id="A0A813EKD8"/>
<dbReference type="Pfam" id="PF01564">
    <property type="entry name" value="Spermine_synth"/>
    <property type="match status" value="1"/>
</dbReference>
<dbReference type="Proteomes" id="UP000654075">
    <property type="component" value="Unassembled WGS sequence"/>
</dbReference>
<reference evidence="1" key="1">
    <citation type="submission" date="2021-02" db="EMBL/GenBank/DDBJ databases">
        <authorList>
            <person name="Dougan E. K."/>
            <person name="Rhodes N."/>
            <person name="Thang M."/>
            <person name="Chan C."/>
        </authorList>
    </citation>
    <scope>NUCLEOTIDE SEQUENCE</scope>
</reference>
<accession>A0A813EKD8</accession>
<comment type="caution">
    <text evidence="1">The sequence shown here is derived from an EMBL/GenBank/DDBJ whole genome shotgun (WGS) entry which is preliminary data.</text>
</comment>